<dbReference type="InterPro" id="IPR038234">
    <property type="entry name" value="Colicin_E5_C_sf"/>
</dbReference>
<dbReference type="Pfam" id="PF12106">
    <property type="entry name" value="Colicin_E5"/>
    <property type="match status" value="1"/>
</dbReference>
<accession>A0ABV1NR38</accession>
<evidence type="ECO:0000313" key="3">
    <source>
        <dbReference type="Proteomes" id="UP001445732"/>
    </source>
</evidence>
<keyword evidence="3" id="KW-1185">Reference proteome</keyword>
<sequence>MVKSPARLARQMAARGWTAAQIEEAVRDGQSVATVNVETSGPATRYTHPRTGRSVVIDDVTGDVIHVGGDGFIY</sequence>
<feature type="domain" description="Colicin E5 ribonuclease" evidence="1">
    <location>
        <begin position="3"/>
        <end position="68"/>
    </location>
</feature>
<reference evidence="2 3" key="1">
    <citation type="submission" date="2024-06" db="EMBL/GenBank/DDBJ databases">
        <title>Brevundimonas sp. C11.</title>
        <authorList>
            <person name="Maltman C."/>
        </authorList>
    </citation>
    <scope>NUCLEOTIDE SEQUENCE [LARGE SCALE GENOMIC DNA]</scope>
    <source>
        <strain evidence="2 3">C11</strain>
    </source>
</reference>
<dbReference type="SUPFAM" id="SSF102824">
    <property type="entry name" value="Colicin D/E5 nuclease domain"/>
    <property type="match status" value="1"/>
</dbReference>
<dbReference type="InterPro" id="IPR021964">
    <property type="entry name" value="Colicin_E5_C"/>
</dbReference>
<comment type="caution">
    <text evidence="2">The sequence shown here is derived from an EMBL/GenBank/DDBJ whole genome shotgun (WGS) entry which is preliminary data.</text>
</comment>
<name>A0ABV1NR38_9CAUL</name>
<evidence type="ECO:0000259" key="1">
    <source>
        <dbReference type="Pfam" id="PF12106"/>
    </source>
</evidence>
<dbReference type="Proteomes" id="UP001445732">
    <property type="component" value="Unassembled WGS sequence"/>
</dbReference>
<evidence type="ECO:0000313" key="2">
    <source>
        <dbReference type="EMBL" id="MEQ7156094.1"/>
    </source>
</evidence>
<gene>
    <name evidence="2" type="ORF">ABN401_12800</name>
</gene>
<dbReference type="Gene3D" id="3.30.2310.30">
    <property type="match status" value="1"/>
</dbReference>
<dbReference type="InterPro" id="IPR038233">
    <property type="entry name" value="Colicin_D/E5_nuclease"/>
</dbReference>
<organism evidence="2 3">
    <name type="scientific">Brevundimonas aurifodinae</name>
    <dbReference type="NCBI Taxonomy" id="1508312"/>
    <lineage>
        <taxon>Bacteria</taxon>
        <taxon>Pseudomonadati</taxon>
        <taxon>Pseudomonadota</taxon>
        <taxon>Alphaproteobacteria</taxon>
        <taxon>Caulobacterales</taxon>
        <taxon>Caulobacteraceae</taxon>
        <taxon>Brevundimonas</taxon>
    </lineage>
</organism>
<proteinExistence type="predicted"/>
<protein>
    <submittedName>
        <fullName evidence="2">Colicin E5-related ribonuclease</fullName>
    </submittedName>
</protein>
<dbReference type="EMBL" id="JBEGDD010000011">
    <property type="protein sequence ID" value="MEQ7156094.1"/>
    <property type="molecule type" value="Genomic_DNA"/>
</dbReference>